<dbReference type="PANTHER" id="PTHR42866:SF2">
    <property type="entry name" value="3-DEOXY-MANNO-OCTULOSONATE CYTIDYLYLTRANSFERASE, MITOCHONDRIAL"/>
    <property type="match status" value="1"/>
</dbReference>
<keyword evidence="3 4" id="KW-0448">Lipopolysaccharide biosynthesis</keyword>
<dbReference type="EC" id="2.7.7.38" evidence="4"/>
<sequence length="252" mass="27217">MSFTVVIPARFGSSRLPGKPLADIAGKPMVQRVYEQACESAATRVVVATDDARIVEVARGFGADTCLTRADHPSGTDRIEEVARQLQLADEEIVVNVQGDEPLIPPAVINQVASNLAANSEAGIATLSEPLHSAAELFNPNIVKVVADTQQLALYFSRAAIPWDRDAFADGQPELDAQVSGARHLGIYAYRVAFLHRFVQWPPAALEQLESLEQLRALANGVRIHVENACAEVPPGVDTEADLEHVRRLLAS</sequence>
<dbReference type="Pfam" id="PF02348">
    <property type="entry name" value="CTP_transf_3"/>
    <property type="match status" value="1"/>
</dbReference>
<reference evidence="5" key="1">
    <citation type="submission" date="2019-02" db="EMBL/GenBank/DDBJ databases">
        <authorList>
            <person name="Li S.-H."/>
        </authorList>
    </citation>
    <scope>NUCLEOTIDE SEQUENCE</scope>
    <source>
        <strain evidence="5">IMCC14734</strain>
    </source>
</reference>
<dbReference type="InterPro" id="IPR029044">
    <property type="entry name" value="Nucleotide-diphossugar_trans"/>
</dbReference>
<dbReference type="NCBIfam" id="NF003950">
    <property type="entry name" value="PRK05450.1-3"/>
    <property type="match status" value="1"/>
</dbReference>
<keyword evidence="4" id="KW-0963">Cytoplasm</keyword>
<keyword evidence="1 4" id="KW-0808">Transferase</keyword>
<evidence type="ECO:0000256" key="4">
    <source>
        <dbReference type="HAMAP-Rule" id="MF_00057"/>
    </source>
</evidence>
<dbReference type="PANTHER" id="PTHR42866">
    <property type="entry name" value="3-DEOXY-MANNO-OCTULOSONATE CYTIDYLYLTRANSFERASE"/>
    <property type="match status" value="1"/>
</dbReference>
<dbReference type="InterPro" id="IPR003329">
    <property type="entry name" value="Cytidylyl_trans"/>
</dbReference>
<dbReference type="RefSeq" id="WP_279245411.1">
    <property type="nucleotide sequence ID" value="NZ_SHNN01000002.1"/>
</dbReference>
<dbReference type="Proteomes" id="UP001143362">
    <property type="component" value="Unassembled WGS sequence"/>
</dbReference>
<accession>A0ABT3TGJ9</accession>
<evidence type="ECO:0000313" key="6">
    <source>
        <dbReference type="Proteomes" id="UP001143362"/>
    </source>
</evidence>
<keyword evidence="6" id="KW-1185">Reference proteome</keyword>
<evidence type="ECO:0000313" key="5">
    <source>
        <dbReference type="EMBL" id="MCX2981411.1"/>
    </source>
</evidence>
<comment type="function">
    <text evidence="4">Activates KDO (a required 8-carbon sugar) for incorporation into bacterial lipopolysaccharide in Gram-negative bacteria.</text>
</comment>
<organism evidence="5 6">
    <name type="scientific">Candidatus Litorirhabdus singularis</name>
    <dbReference type="NCBI Taxonomy" id="2518993"/>
    <lineage>
        <taxon>Bacteria</taxon>
        <taxon>Pseudomonadati</taxon>
        <taxon>Pseudomonadota</taxon>
        <taxon>Gammaproteobacteria</taxon>
        <taxon>Cellvibrionales</taxon>
        <taxon>Halieaceae</taxon>
        <taxon>Candidatus Litorirhabdus</taxon>
    </lineage>
</organism>
<dbReference type="HAMAP" id="MF_00057">
    <property type="entry name" value="KdsB"/>
    <property type="match status" value="1"/>
</dbReference>
<dbReference type="EMBL" id="SHNN01000002">
    <property type="protein sequence ID" value="MCX2981411.1"/>
    <property type="molecule type" value="Genomic_DNA"/>
</dbReference>
<keyword evidence="2 4" id="KW-0548">Nucleotidyltransferase</keyword>
<comment type="caution">
    <text evidence="5">The sequence shown here is derived from an EMBL/GenBank/DDBJ whole genome shotgun (WGS) entry which is preliminary data.</text>
</comment>
<dbReference type="InterPro" id="IPR004528">
    <property type="entry name" value="KdsB"/>
</dbReference>
<dbReference type="NCBIfam" id="NF009905">
    <property type="entry name" value="PRK13368.1"/>
    <property type="match status" value="1"/>
</dbReference>
<dbReference type="CDD" id="cd02517">
    <property type="entry name" value="CMP-KDO-Synthetase"/>
    <property type="match status" value="1"/>
</dbReference>
<name>A0ABT3TGJ9_9GAMM</name>
<evidence type="ECO:0000256" key="3">
    <source>
        <dbReference type="ARBA" id="ARBA00022985"/>
    </source>
</evidence>
<evidence type="ECO:0000256" key="2">
    <source>
        <dbReference type="ARBA" id="ARBA00022695"/>
    </source>
</evidence>
<comment type="pathway">
    <text evidence="4">Nucleotide-sugar biosynthesis; CMP-3-deoxy-D-manno-octulosonate biosynthesis; CMP-3-deoxy-D-manno-octulosonate from 3-deoxy-D-manno-octulosonate and CTP: step 1/1.</text>
</comment>
<dbReference type="Gene3D" id="3.90.550.10">
    <property type="entry name" value="Spore Coat Polysaccharide Biosynthesis Protein SpsA, Chain A"/>
    <property type="match status" value="1"/>
</dbReference>
<proteinExistence type="inferred from homology"/>
<comment type="subcellular location">
    <subcellularLocation>
        <location evidence="4">Cytoplasm</location>
    </subcellularLocation>
</comment>
<comment type="similarity">
    <text evidence="4">Belongs to the KdsB family.</text>
</comment>
<dbReference type="GO" id="GO:0008690">
    <property type="term" value="F:3-deoxy-manno-octulosonate cytidylyltransferase activity"/>
    <property type="evidence" value="ECO:0007669"/>
    <property type="project" value="UniProtKB-EC"/>
</dbReference>
<protein>
    <recommendedName>
        <fullName evidence="4">3-deoxy-manno-octulosonate cytidylyltransferase</fullName>
        <ecNumber evidence="4">2.7.7.38</ecNumber>
    </recommendedName>
    <alternativeName>
        <fullName evidence="4">CMP-2-keto-3-deoxyoctulosonic acid synthase</fullName>
        <shortName evidence="4">CKS</shortName>
        <shortName evidence="4">CMP-KDO synthase</shortName>
    </alternativeName>
</protein>
<evidence type="ECO:0000256" key="1">
    <source>
        <dbReference type="ARBA" id="ARBA00022679"/>
    </source>
</evidence>
<dbReference type="NCBIfam" id="NF003952">
    <property type="entry name" value="PRK05450.1-5"/>
    <property type="match status" value="1"/>
</dbReference>
<dbReference type="NCBIfam" id="TIGR00466">
    <property type="entry name" value="kdsB"/>
    <property type="match status" value="1"/>
</dbReference>
<comment type="catalytic activity">
    <reaction evidence="4">
        <text>3-deoxy-alpha-D-manno-oct-2-ulosonate + CTP = CMP-3-deoxy-beta-D-manno-octulosonate + diphosphate</text>
        <dbReference type="Rhea" id="RHEA:23448"/>
        <dbReference type="ChEBI" id="CHEBI:33019"/>
        <dbReference type="ChEBI" id="CHEBI:37563"/>
        <dbReference type="ChEBI" id="CHEBI:85986"/>
        <dbReference type="ChEBI" id="CHEBI:85987"/>
        <dbReference type="EC" id="2.7.7.38"/>
    </reaction>
</comment>
<dbReference type="SUPFAM" id="SSF53448">
    <property type="entry name" value="Nucleotide-diphospho-sugar transferases"/>
    <property type="match status" value="1"/>
</dbReference>
<gene>
    <name evidence="4" type="primary">kdsB</name>
    <name evidence="5" type="ORF">EYC98_11110</name>
</gene>